<sequence length="93" mass="10109">MQPDFVLDVANGSADLSRHLTESLRTLAAAAPDPEFRRLVEQVLGGDLGVRALARTDAFAAFLDSFATDDIARMQSLSPEELEQLAAKHRTGR</sequence>
<accession>A0ABU7JNN2</accession>
<dbReference type="RefSeq" id="WP_330150765.1">
    <property type="nucleotide sequence ID" value="NZ_JAUZMZ010000013.1"/>
</dbReference>
<name>A0ABU7JNN2_9NOCA</name>
<protein>
    <submittedName>
        <fullName evidence="1">Uncharacterized protein</fullName>
    </submittedName>
</protein>
<proteinExistence type="predicted"/>
<keyword evidence="2" id="KW-1185">Reference proteome</keyword>
<reference evidence="1 2" key="1">
    <citation type="submission" date="2023-08" db="EMBL/GenBank/DDBJ databases">
        <authorList>
            <person name="Girao M."/>
            <person name="Carvalho M.F."/>
        </authorList>
    </citation>
    <scope>NUCLEOTIDE SEQUENCE [LARGE SCALE GENOMIC DNA]</scope>
    <source>
        <strain evidence="1 2">CC-R104</strain>
    </source>
</reference>
<dbReference type="EMBL" id="JAUZMZ010000013">
    <property type="protein sequence ID" value="MEE2031327.1"/>
    <property type="molecule type" value="Genomic_DNA"/>
</dbReference>
<evidence type="ECO:0000313" key="1">
    <source>
        <dbReference type="EMBL" id="MEE2031327.1"/>
    </source>
</evidence>
<gene>
    <name evidence="1" type="ORF">Q8814_04245</name>
</gene>
<dbReference type="Proteomes" id="UP001331936">
    <property type="component" value="Unassembled WGS sequence"/>
</dbReference>
<organism evidence="1 2">
    <name type="scientific">Rhodococcus chondri</name>
    <dbReference type="NCBI Taxonomy" id="3065941"/>
    <lineage>
        <taxon>Bacteria</taxon>
        <taxon>Bacillati</taxon>
        <taxon>Actinomycetota</taxon>
        <taxon>Actinomycetes</taxon>
        <taxon>Mycobacteriales</taxon>
        <taxon>Nocardiaceae</taxon>
        <taxon>Rhodococcus</taxon>
    </lineage>
</organism>
<evidence type="ECO:0000313" key="2">
    <source>
        <dbReference type="Proteomes" id="UP001331936"/>
    </source>
</evidence>
<comment type="caution">
    <text evidence="1">The sequence shown here is derived from an EMBL/GenBank/DDBJ whole genome shotgun (WGS) entry which is preliminary data.</text>
</comment>